<dbReference type="STRING" id="679936.Sulac_0520"/>
<dbReference type="HOGENOM" id="CLU_026144_0_0_9"/>
<dbReference type="Proteomes" id="UP000005439">
    <property type="component" value="Chromosome"/>
</dbReference>
<dbReference type="PATRIC" id="fig|679936.5.peg.545"/>
<reference evidence="1 2" key="2">
    <citation type="journal article" date="2012" name="Stand. Genomic Sci.">
        <title>Complete genome sequence of the moderately thermophilic mineral-sulfide-oxidizing firmicute Sulfobacillus acidophilus type strain (NAL(T)).</title>
        <authorList>
            <person name="Anderson I."/>
            <person name="Chertkov O."/>
            <person name="Chen A."/>
            <person name="Saunders E."/>
            <person name="Lapidus A."/>
            <person name="Nolan M."/>
            <person name="Lucas S."/>
            <person name="Hammon N."/>
            <person name="Deshpande S."/>
            <person name="Cheng J.F."/>
            <person name="Han C."/>
            <person name="Tapia R."/>
            <person name="Goodwin L.A."/>
            <person name="Pitluck S."/>
            <person name="Liolios K."/>
            <person name="Pagani I."/>
            <person name="Ivanova N."/>
            <person name="Mikhailova N."/>
            <person name="Pati A."/>
            <person name="Palaniappan K."/>
            <person name="Land M."/>
            <person name="Pan C."/>
            <person name="Rohde M."/>
            <person name="Pukall R."/>
            <person name="Goker M."/>
            <person name="Detter J.C."/>
            <person name="Woyke T."/>
            <person name="Bristow J."/>
            <person name="Eisen J.A."/>
            <person name="Markowitz V."/>
            <person name="Hugenholtz P."/>
            <person name="Kyrpides N.C."/>
            <person name="Klenk H.P."/>
            <person name="Mavromatis K."/>
        </authorList>
    </citation>
    <scope>NUCLEOTIDE SEQUENCE [LARGE SCALE GENOMIC DNA]</scope>
    <source>
        <strain evidence="2">ATCC 700253 / DSM 10332 / NAL</strain>
    </source>
</reference>
<protein>
    <recommendedName>
        <fullName evidence="3">ATP-binding protein</fullName>
    </recommendedName>
</protein>
<dbReference type="InterPro" id="IPR036890">
    <property type="entry name" value="HATPase_C_sf"/>
</dbReference>
<name>G8TZ92_SULAD</name>
<accession>G8TZ92</accession>
<dbReference type="REBASE" id="45592">
    <property type="entry name" value="Sac10332ORF521P"/>
</dbReference>
<proteinExistence type="predicted"/>
<dbReference type="Gene3D" id="3.30.565.10">
    <property type="entry name" value="Histidine kinase-like ATPase, C-terminal domain"/>
    <property type="match status" value="1"/>
</dbReference>
<sequence>MAANNKYQMVISRQTIDKLGIKLYDRVSAVLAELIANAYDADATFVRIFAPLGVYLTSKTSDFHEQDQQYTIIIEDNGHGMTAEEVNEFYLKVGTDRRRDSRRGSLSRVRQRKVMGRKGIGKLAPFGICKEIEIITAGGDPIPGEGYVVSNFIMKLDGILEESIEPYAPIPGELDDTRSSLTGTKIILRNFAHRFVPDKESLHRQLAARFGLSRSEWEVEVHDTLTKDSFFVGELQIDILDDTRIDLENRPIVLDNQRILPITGWVAYAKTSYRDEVMAGIRIYSRGKIVAQTRDFDIPSGFTGEYKMRSYLVGVVHADWLDEEEDLIRSDRQDILWNTEYGQALQQWGRSLISELAARAETSIQRRTWDEFLDISQLRDRLEAEFPNTAELKSSVMDAAKVLLKGVDRDLLRNQDFIDSVVNLAFALGPHRTLLNKLREAAEASNSPFGTVVELFRSARIAEAYSLGQIAYERVKSVERLETLIHTAGTDELELQHLIESAPWLIAPDWTPLSANQSLNRFRMAFEKWYTLEHDKPITTTAIGCSSMRPDFILINLRGELHIVEIKEPSHTLHDDEFKRIINYNDAITSFLEQNPAYRQDFPNVVVTLICDKVSLQETVNKQLLAALERDGALVRRTWIEFLRSTQQAHEDFLETVRQSGEINT</sequence>
<organism evidence="1 2">
    <name type="scientific">Sulfobacillus acidophilus (strain ATCC 700253 / DSM 10332 / NAL)</name>
    <dbReference type="NCBI Taxonomy" id="679936"/>
    <lineage>
        <taxon>Bacteria</taxon>
        <taxon>Bacillati</taxon>
        <taxon>Bacillota</taxon>
        <taxon>Clostridia</taxon>
        <taxon>Eubacteriales</taxon>
        <taxon>Clostridiales Family XVII. Incertae Sedis</taxon>
        <taxon>Sulfobacillus</taxon>
    </lineage>
</organism>
<evidence type="ECO:0008006" key="3">
    <source>
        <dbReference type="Google" id="ProtNLM"/>
    </source>
</evidence>
<keyword evidence="2" id="KW-1185">Reference proteome</keyword>
<dbReference type="SUPFAM" id="SSF55874">
    <property type="entry name" value="ATPase domain of HSP90 chaperone/DNA topoisomerase II/histidine kinase"/>
    <property type="match status" value="1"/>
</dbReference>
<evidence type="ECO:0000313" key="1">
    <source>
        <dbReference type="EMBL" id="AEW04061.1"/>
    </source>
</evidence>
<dbReference type="KEGG" id="sap:Sulac_0520"/>
<gene>
    <name evidence="1" type="ordered locus">Sulac_0520</name>
</gene>
<reference evidence="2" key="1">
    <citation type="submission" date="2011-12" db="EMBL/GenBank/DDBJ databases">
        <title>The complete genome of chromosome of Sulfobacillus acidophilus DSM 10332.</title>
        <authorList>
            <person name="Lucas S."/>
            <person name="Han J."/>
            <person name="Lapidus A."/>
            <person name="Bruce D."/>
            <person name="Goodwin L."/>
            <person name="Pitluck S."/>
            <person name="Peters L."/>
            <person name="Kyrpides N."/>
            <person name="Mavromatis K."/>
            <person name="Ivanova N."/>
            <person name="Mikhailova N."/>
            <person name="Chertkov O."/>
            <person name="Saunders E."/>
            <person name="Detter J.C."/>
            <person name="Tapia R."/>
            <person name="Han C."/>
            <person name="Land M."/>
            <person name="Hauser L."/>
            <person name="Markowitz V."/>
            <person name="Cheng J.-F."/>
            <person name="Hugenholtz P."/>
            <person name="Woyke T."/>
            <person name="Wu D."/>
            <person name="Pukall R."/>
            <person name="Gehrich-Schroeter G."/>
            <person name="Schneider S."/>
            <person name="Klenk H.-P."/>
            <person name="Eisen J.A."/>
        </authorList>
    </citation>
    <scope>NUCLEOTIDE SEQUENCE [LARGE SCALE GENOMIC DNA]</scope>
    <source>
        <strain evidence="2">ATCC 700253 / DSM 10332 / NAL</strain>
    </source>
</reference>
<dbReference type="AlphaFoldDB" id="G8TZ92"/>
<dbReference type="EMBL" id="CP003179">
    <property type="protein sequence ID" value="AEW04061.1"/>
    <property type="molecule type" value="Genomic_DNA"/>
</dbReference>
<evidence type="ECO:0000313" key="2">
    <source>
        <dbReference type="Proteomes" id="UP000005439"/>
    </source>
</evidence>
<dbReference type="Pfam" id="PF13589">
    <property type="entry name" value="HATPase_c_3"/>
    <property type="match status" value="1"/>
</dbReference>